<feature type="compositionally biased region" description="Polar residues" evidence="1">
    <location>
        <begin position="240"/>
        <end position="258"/>
    </location>
</feature>
<organism evidence="2 3">
    <name type="scientific">Escallonia herrerae</name>
    <dbReference type="NCBI Taxonomy" id="1293975"/>
    <lineage>
        <taxon>Eukaryota</taxon>
        <taxon>Viridiplantae</taxon>
        <taxon>Streptophyta</taxon>
        <taxon>Embryophyta</taxon>
        <taxon>Tracheophyta</taxon>
        <taxon>Spermatophyta</taxon>
        <taxon>Magnoliopsida</taxon>
        <taxon>eudicotyledons</taxon>
        <taxon>Gunneridae</taxon>
        <taxon>Pentapetalae</taxon>
        <taxon>asterids</taxon>
        <taxon>campanulids</taxon>
        <taxon>Escalloniales</taxon>
        <taxon>Escalloniaceae</taxon>
        <taxon>Escallonia</taxon>
    </lineage>
</organism>
<feature type="region of interest" description="Disordered" evidence="1">
    <location>
        <begin position="197"/>
        <end position="258"/>
    </location>
</feature>
<proteinExistence type="predicted"/>
<dbReference type="Proteomes" id="UP001188597">
    <property type="component" value="Unassembled WGS sequence"/>
</dbReference>
<evidence type="ECO:0000313" key="3">
    <source>
        <dbReference type="Proteomes" id="UP001188597"/>
    </source>
</evidence>
<reference evidence="2" key="1">
    <citation type="submission" date="2022-12" db="EMBL/GenBank/DDBJ databases">
        <title>Draft genome assemblies for two species of Escallonia (Escalloniales).</title>
        <authorList>
            <person name="Chanderbali A."/>
            <person name="Dervinis C."/>
            <person name="Anghel I."/>
            <person name="Soltis D."/>
            <person name="Soltis P."/>
            <person name="Zapata F."/>
        </authorList>
    </citation>
    <scope>NUCLEOTIDE SEQUENCE</scope>
    <source>
        <strain evidence="2">UCBG64.0493</strain>
        <tissue evidence="2">Leaf</tissue>
    </source>
</reference>
<feature type="region of interest" description="Disordered" evidence="1">
    <location>
        <begin position="157"/>
        <end position="179"/>
    </location>
</feature>
<evidence type="ECO:0000313" key="2">
    <source>
        <dbReference type="EMBL" id="KAK3009701.1"/>
    </source>
</evidence>
<protein>
    <recommendedName>
        <fullName evidence="4">Retrotransposon gag domain-containing protein</fullName>
    </recommendedName>
</protein>
<dbReference type="PANTHER" id="PTHR34222">
    <property type="entry name" value="GAG_PRE-INTEGRS DOMAIN-CONTAINING PROTEIN"/>
    <property type="match status" value="1"/>
</dbReference>
<feature type="compositionally biased region" description="Polar residues" evidence="1">
    <location>
        <begin position="206"/>
        <end position="232"/>
    </location>
</feature>
<dbReference type="AlphaFoldDB" id="A0AA88VIT9"/>
<dbReference type="PANTHER" id="PTHR34222:SF99">
    <property type="entry name" value="PROTEIN, PUTATIVE-RELATED"/>
    <property type="match status" value="1"/>
</dbReference>
<comment type="caution">
    <text evidence="2">The sequence shown here is derived from an EMBL/GenBank/DDBJ whole genome shotgun (WGS) entry which is preliminary data.</text>
</comment>
<keyword evidence="3" id="KW-1185">Reference proteome</keyword>
<feature type="region of interest" description="Disordered" evidence="1">
    <location>
        <begin position="308"/>
        <end position="329"/>
    </location>
</feature>
<accession>A0AA88VIT9</accession>
<gene>
    <name evidence="2" type="ORF">RJ639_014807</name>
</gene>
<evidence type="ECO:0000256" key="1">
    <source>
        <dbReference type="SAM" id="MobiDB-lite"/>
    </source>
</evidence>
<feature type="compositionally biased region" description="Polar residues" evidence="1">
    <location>
        <begin position="161"/>
        <end position="178"/>
    </location>
</feature>
<name>A0AA88VIT9_9ASTE</name>
<evidence type="ECO:0008006" key="4">
    <source>
        <dbReference type="Google" id="ProtNLM"/>
    </source>
</evidence>
<dbReference type="EMBL" id="JAVXUP010001619">
    <property type="protein sequence ID" value="KAK3009701.1"/>
    <property type="molecule type" value="Genomic_DNA"/>
</dbReference>
<sequence>MVTSWLIHSTIPAIANSILWTTIASDVWVDLHDRFSQKNAPRIFEIRRAISNNAQNTDSVSTYYTTLKAYSDELSSYRTPPTCTCGAMKTHTDFLENDALMDFLQGLNESYASVRSQILLMDPLPSMAKAYSLILQEERQRSLHDSQQILPSPAAMATTHKLPNSSSRPTARQDNSNRPRYHCNYCDMDGHSDSRCFKQHGYPPRTNDNGSNRGSRSHYQSVTRGPTRQASRGSAPIFGNPSQSNAMAYDEPTSSVSAPSLTADQIQQLLMLLPTGNPHPLANVAAETESTSPRPTSPILNQLPVTPFPLSPPSDTHSTPMSPAPNDPVISIGRPSYLKDYYVSIAHSNSSSSTRQVMAEFTLGHSPNVAHNHDQEPGPSNLSLTQSSYLATTQIASTDSGPFPCPDMKLALYPNSHPSNPSVVTPSSSSRPTFHYDANPAFPPATSPLAAEPAQSLLPHPSFLTLLIFHTPLL</sequence>